<dbReference type="InterPro" id="IPR010520">
    <property type="entry name" value="FrsA-like"/>
</dbReference>
<dbReference type="Proteomes" id="UP000542125">
    <property type="component" value="Unassembled WGS sequence"/>
</dbReference>
<keyword evidence="1" id="KW-0378">Hydrolase</keyword>
<dbReference type="EMBL" id="JACBYR010000002">
    <property type="protein sequence ID" value="NYE85263.1"/>
    <property type="molecule type" value="Genomic_DNA"/>
</dbReference>
<dbReference type="Gene3D" id="3.40.50.1820">
    <property type="entry name" value="alpha/beta hydrolase"/>
    <property type="match status" value="1"/>
</dbReference>
<dbReference type="GO" id="GO:0016787">
    <property type="term" value="F:hydrolase activity"/>
    <property type="evidence" value="ECO:0007669"/>
    <property type="project" value="UniProtKB-KW"/>
</dbReference>
<accession>A0A7Y9IYB8</accession>
<organism evidence="2 3">
    <name type="scientific">Pigmentiphaga litoralis</name>
    <dbReference type="NCBI Taxonomy" id="516702"/>
    <lineage>
        <taxon>Bacteria</taxon>
        <taxon>Pseudomonadati</taxon>
        <taxon>Pseudomonadota</taxon>
        <taxon>Betaproteobacteria</taxon>
        <taxon>Burkholderiales</taxon>
        <taxon>Alcaligenaceae</taxon>
        <taxon>Pigmentiphaga</taxon>
    </lineage>
</organism>
<dbReference type="RefSeq" id="WP_218863567.1">
    <property type="nucleotide sequence ID" value="NZ_JACBYR010000002.1"/>
</dbReference>
<sequence length="386" mass="41772">MTSASSLPTGRPRTLAEAKVWLNDKLAARQHPMNLIDPVEGQALIASLDGLDGASWARVWGGAGDEVRAQADAAAAQDAADAESLYMKAHGLYFLGRFPCPNHPDKLRNAERERDAYVAAGAFWDAPVQRVSVPFAGRAGEGSEVVFLYRRPPGIKRPPVVVMWGGVDAWKEQMTEACDAFLAAGVATIAMDNAGTGESPVKGVVDAERQFLPVLDWAAAQDDLDGAHPACLGRSFGGYWATKLAHLYPARLAGAVNWGGGAHFMFQADWIEASRYPDSYLMELVETRKRMLGADTDADYLAFFERLSLLDQGLLDQPCAPLLLVNGKFDKQCPIADVHLLTEHGSPKSVRLFPGGHMGHTPRTLPTIVEWIVARLNDRASGQEAA</sequence>
<dbReference type="SUPFAM" id="SSF53474">
    <property type="entry name" value="alpha/beta-Hydrolases"/>
    <property type="match status" value="1"/>
</dbReference>
<evidence type="ECO:0000313" key="3">
    <source>
        <dbReference type="Proteomes" id="UP000542125"/>
    </source>
</evidence>
<evidence type="ECO:0000313" key="2">
    <source>
        <dbReference type="EMBL" id="NYE85263.1"/>
    </source>
</evidence>
<name>A0A7Y9IYB8_9BURK</name>
<reference evidence="2 3" key="1">
    <citation type="submission" date="2020-07" db="EMBL/GenBank/DDBJ databases">
        <title>Genomic Encyclopedia of Type Strains, Phase IV (KMG-V): Genome sequencing to study the core and pangenomes of soil and plant-associated prokaryotes.</title>
        <authorList>
            <person name="Whitman W."/>
        </authorList>
    </citation>
    <scope>NUCLEOTIDE SEQUENCE [LARGE SCALE GENOMIC DNA]</scope>
    <source>
        <strain evidence="2 3">SAS40</strain>
    </source>
</reference>
<dbReference type="PANTHER" id="PTHR22946">
    <property type="entry name" value="DIENELACTONE HYDROLASE DOMAIN-CONTAINING PROTEIN-RELATED"/>
    <property type="match status" value="1"/>
</dbReference>
<gene>
    <name evidence="2" type="ORF">FHW18_004570</name>
</gene>
<evidence type="ECO:0008006" key="4">
    <source>
        <dbReference type="Google" id="ProtNLM"/>
    </source>
</evidence>
<dbReference type="Pfam" id="PF06500">
    <property type="entry name" value="FrsA-like"/>
    <property type="match status" value="1"/>
</dbReference>
<dbReference type="InterPro" id="IPR050261">
    <property type="entry name" value="FrsA_esterase"/>
</dbReference>
<protein>
    <recommendedName>
        <fullName evidence="4">Alpha/beta hydrolase</fullName>
    </recommendedName>
</protein>
<dbReference type="AlphaFoldDB" id="A0A7Y9IYB8"/>
<comment type="caution">
    <text evidence="2">The sequence shown here is derived from an EMBL/GenBank/DDBJ whole genome shotgun (WGS) entry which is preliminary data.</text>
</comment>
<dbReference type="InterPro" id="IPR029058">
    <property type="entry name" value="AB_hydrolase_fold"/>
</dbReference>
<dbReference type="PANTHER" id="PTHR22946:SF12">
    <property type="entry name" value="CONIDIAL PIGMENT BIOSYNTHESIS PROTEIN AYG1 (AFU_ORTHOLOGUE AFUA_2G17550)"/>
    <property type="match status" value="1"/>
</dbReference>
<proteinExistence type="predicted"/>
<evidence type="ECO:0000256" key="1">
    <source>
        <dbReference type="ARBA" id="ARBA00022801"/>
    </source>
</evidence>
<keyword evidence="3" id="KW-1185">Reference proteome</keyword>